<organism evidence="1 2">
    <name type="scientific">Metarhizobium album</name>
    <dbReference type="NCBI Taxonomy" id="2182425"/>
    <lineage>
        <taxon>Bacteria</taxon>
        <taxon>Pseudomonadati</taxon>
        <taxon>Pseudomonadota</taxon>
        <taxon>Alphaproteobacteria</taxon>
        <taxon>Hyphomicrobiales</taxon>
        <taxon>Rhizobiaceae</taxon>
        <taxon>Metarhizobium</taxon>
    </lineage>
</organism>
<sequence>MWQDRLTKQRPATAAEKAAIIDGARRVLKDPYSIMDAEISYFIPAGSTTTGNICIKGNAKNSFGAYTGRKGWFLDMSNNVIRYAWEGHPSCDLPGIRYQPFPEIYKLRNL</sequence>
<proteinExistence type="predicted"/>
<gene>
    <name evidence="1" type="ORF">DEM27_23810</name>
</gene>
<dbReference type="Proteomes" id="UP000245252">
    <property type="component" value="Unassembled WGS sequence"/>
</dbReference>
<reference evidence="1 2" key="1">
    <citation type="submission" date="2018-05" db="EMBL/GenBank/DDBJ databases">
        <title>The draft genome of strain NS-104.</title>
        <authorList>
            <person name="Hang P."/>
            <person name="Jiang J."/>
        </authorList>
    </citation>
    <scope>NUCLEOTIDE SEQUENCE [LARGE SCALE GENOMIC DNA]</scope>
    <source>
        <strain evidence="1 2">NS-104</strain>
    </source>
</reference>
<dbReference type="EMBL" id="QFBC01000013">
    <property type="protein sequence ID" value="PWE53940.1"/>
    <property type="molecule type" value="Genomic_DNA"/>
</dbReference>
<accession>A0A2U2DKZ4</accession>
<evidence type="ECO:0000313" key="1">
    <source>
        <dbReference type="EMBL" id="PWE53940.1"/>
    </source>
</evidence>
<comment type="caution">
    <text evidence="1">The sequence shown here is derived from an EMBL/GenBank/DDBJ whole genome shotgun (WGS) entry which is preliminary data.</text>
</comment>
<protein>
    <submittedName>
        <fullName evidence="1">Uncharacterized protein</fullName>
    </submittedName>
</protein>
<dbReference type="AlphaFoldDB" id="A0A2U2DKZ4"/>
<evidence type="ECO:0000313" key="2">
    <source>
        <dbReference type="Proteomes" id="UP000245252"/>
    </source>
</evidence>
<name>A0A2U2DKZ4_9HYPH</name>
<keyword evidence="2" id="KW-1185">Reference proteome</keyword>